<sequence length="631" mass="74077">MISEEIINDNELPFRLRSVNELKGLTFLVNSYQRGYKWTAQEALDLLNDINEFDTDSGIYCLQPLVVKELDTGSTDLAFPAFSSNRVYELIDGQQRMTTIFMIMSYLNGAPDFCKIFYRTRPASGVFINQVNQLQHYEVLNHFIKDVPKLINALDAQWTDYLLNQSAEFDNVDNYHFFQVWNTIRTWFSSKSAEELAMFRSNLLDFTNFIWYEIYSEETPENVFLNINSGKIRLTNAELIKALFLISCKDISNKEVNDFRQNAIAHDWNTIENALQNPEFWYFIHPNPDKEHFPTRIDILFNIIKKKELRDKNKRDDYYTYRQYANELKSGRKLDWSKVKELFDQLTEWFDDRETYHRMGFIISQQFKTVSQLVEISKGYGKEYFKGQLKKIIHDRFKSVDGKPSAYGLTNLHYRDSPAETLAVLQLFNIETYQRSDANFRFPFYRLKQQRWSIEHIHAQQTKLFTTAYQVKLWVTDSLNLLRNVLLDRKEPTEQNSALQNRLTSLADGLGQDTLKALQKQNLAELSEELAEYLNTHKIANLALLDLKTNSAIGNKHFLDKRLVILDTDRKGGVTLNGKFESAFIPVCTKNAFLKYYTQATTDIQMEFWGAEDRKDYEAAIEEMLSDYYKP</sequence>
<evidence type="ECO:0000313" key="4">
    <source>
        <dbReference type="Proteomes" id="UP000264217"/>
    </source>
</evidence>
<proteinExistence type="predicted"/>
<dbReference type="PANTHER" id="PTHR35149:SF1">
    <property type="entry name" value="DUF5655 DOMAIN-CONTAINING PROTEIN"/>
    <property type="match status" value="1"/>
</dbReference>
<name>A0A372NQN8_9SPHI</name>
<dbReference type="PANTHER" id="PTHR35149">
    <property type="entry name" value="SLL5132 PROTEIN"/>
    <property type="match status" value="1"/>
</dbReference>
<evidence type="ECO:0000313" key="3">
    <source>
        <dbReference type="EMBL" id="RFZ91222.1"/>
    </source>
</evidence>
<keyword evidence="4" id="KW-1185">Reference proteome</keyword>
<evidence type="ECO:0000256" key="1">
    <source>
        <dbReference type="SAM" id="Coils"/>
    </source>
</evidence>
<feature type="coiled-coil region" evidence="1">
    <location>
        <begin position="516"/>
        <end position="543"/>
    </location>
</feature>
<accession>A0A372NQN8</accession>
<dbReference type="AlphaFoldDB" id="A0A372NQN8"/>
<organism evidence="3 4">
    <name type="scientific">Mucilaginibacter conchicola</name>
    <dbReference type="NCBI Taxonomy" id="2303333"/>
    <lineage>
        <taxon>Bacteria</taxon>
        <taxon>Pseudomonadati</taxon>
        <taxon>Bacteroidota</taxon>
        <taxon>Sphingobacteriia</taxon>
        <taxon>Sphingobacteriales</taxon>
        <taxon>Sphingobacteriaceae</taxon>
        <taxon>Mucilaginibacter</taxon>
    </lineage>
</organism>
<feature type="domain" description="GmrSD restriction endonucleases N-terminal" evidence="2">
    <location>
        <begin position="24"/>
        <end position="245"/>
    </location>
</feature>
<dbReference type="Proteomes" id="UP000264217">
    <property type="component" value="Unassembled WGS sequence"/>
</dbReference>
<reference evidence="3 4" key="1">
    <citation type="submission" date="2018-08" db="EMBL/GenBank/DDBJ databases">
        <title>Mucilaginibacter sp. MYSH2.</title>
        <authorList>
            <person name="Seo T."/>
        </authorList>
    </citation>
    <scope>NUCLEOTIDE SEQUENCE [LARGE SCALE GENOMIC DNA]</scope>
    <source>
        <strain evidence="3 4">MYSH2</strain>
    </source>
</reference>
<comment type="caution">
    <text evidence="3">The sequence shown here is derived from an EMBL/GenBank/DDBJ whole genome shotgun (WGS) entry which is preliminary data.</text>
</comment>
<evidence type="ECO:0000259" key="2">
    <source>
        <dbReference type="Pfam" id="PF03235"/>
    </source>
</evidence>
<dbReference type="Pfam" id="PF03235">
    <property type="entry name" value="GmrSD_N"/>
    <property type="match status" value="1"/>
</dbReference>
<dbReference type="RefSeq" id="WP_117393434.1">
    <property type="nucleotide sequence ID" value="NZ_QWDC01000003.1"/>
</dbReference>
<dbReference type="OrthoDB" id="9798761at2"/>
<dbReference type="InterPro" id="IPR004919">
    <property type="entry name" value="GmrSD_N"/>
</dbReference>
<protein>
    <submittedName>
        <fullName evidence="3">DUF262 domain-containing protein</fullName>
    </submittedName>
</protein>
<gene>
    <name evidence="3" type="ORF">D0C36_20005</name>
</gene>
<dbReference type="EMBL" id="QWDC01000003">
    <property type="protein sequence ID" value="RFZ91222.1"/>
    <property type="molecule type" value="Genomic_DNA"/>
</dbReference>
<keyword evidence="1" id="KW-0175">Coiled coil</keyword>